<dbReference type="SUPFAM" id="SSF53756">
    <property type="entry name" value="UDP-Glycosyltransferase/glycogen phosphorylase"/>
    <property type="match status" value="1"/>
</dbReference>
<sequence length="337" mass="39011">MSVDESGKHKPMKLYLYPSRSQNEFLALNKKALGELGYTVKPVNKAFIRDLLSMKKDAIVVLHWVEDRVYGRTYRTVFQYFFKMVALIIFAGIFAKKVIWVRHNFQPHNGSKTNYRYRFLCWLYKFMGIKAVSLEEYYSTPALLHPLYKKDVQLQEEIDNPDIIEPEKSHLVVFFGAVKRYKNLHKILDTWPQHVPLKIAGRCSDQEYEKFLLKKIAQLGLNVVWDNVFLSDEALSDVLKNTRFVLLPHADNTMISSGSFYHAIGEGCNVLTNSSRFGLAKSEQHGFVNIYDPNAMSEAYLTSIHQDRTKVMHDALSSYGQRQVLSAWRNVLAVSER</sequence>
<keyword evidence="1" id="KW-0472">Membrane</keyword>
<accession>A0ABU9SXF8</accession>
<dbReference type="EMBL" id="JBBMQS010000006">
    <property type="protein sequence ID" value="MEM5498186.1"/>
    <property type="molecule type" value="Genomic_DNA"/>
</dbReference>
<organism evidence="2 3">
    <name type="scientific">Paraglaciecola mesophila</name>
    <dbReference type="NCBI Taxonomy" id="197222"/>
    <lineage>
        <taxon>Bacteria</taxon>
        <taxon>Pseudomonadati</taxon>
        <taxon>Pseudomonadota</taxon>
        <taxon>Gammaproteobacteria</taxon>
        <taxon>Alteromonadales</taxon>
        <taxon>Alteromonadaceae</taxon>
        <taxon>Paraglaciecola</taxon>
    </lineage>
</organism>
<dbReference type="Proteomes" id="UP001461163">
    <property type="component" value="Unassembled WGS sequence"/>
</dbReference>
<keyword evidence="1" id="KW-1133">Transmembrane helix</keyword>
<proteinExistence type="predicted"/>
<evidence type="ECO:0000256" key="1">
    <source>
        <dbReference type="SAM" id="Phobius"/>
    </source>
</evidence>
<keyword evidence="3" id="KW-1185">Reference proteome</keyword>
<evidence type="ECO:0008006" key="4">
    <source>
        <dbReference type="Google" id="ProtNLM"/>
    </source>
</evidence>
<feature type="transmembrane region" description="Helical" evidence="1">
    <location>
        <begin position="77"/>
        <end position="95"/>
    </location>
</feature>
<reference evidence="2 3" key="1">
    <citation type="submission" date="2024-03" db="EMBL/GenBank/DDBJ databases">
        <title>Community enrichment and isolation of bacterial strains for fucoidan degradation.</title>
        <authorList>
            <person name="Sichert A."/>
        </authorList>
    </citation>
    <scope>NUCLEOTIDE SEQUENCE [LARGE SCALE GENOMIC DNA]</scope>
    <source>
        <strain evidence="2 3">AS12</strain>
    </source>
</reference>
<evidence type="ECO:0000313" key="2">
    <source>
        <dbReference type="EMBL" id="MEM5498186.1"/>
    </source>
</evidence>
<gene>
    <name evidence="2" type="ORF">WNY77_12325</name>
</gene>
<dbReference type="RefSeq" id="WP_342881880.1">
    <property type="nucleotide sequence ID" value="NZ_JBBMQS010000006.1"/>
</dbReference>
<name>A0ABU9SXF8_9ALTE</name>
<evidence type="ECO:0000313" key="3">
    <source>
        <dbReference type="Proteomes" id="UP001461163"/>
    </source>
</evidence>
<protein>
    <recommendedName>
        <fullName evidence="4">Glycosyl transferase family 1 domain-containing protein</fullName>
    </recommendedName>
</protein>
<keyword evidence="1" id="KW-0812">Transmembrane</keyword>
<comment type="caution">
    <text evidence="2">The sequence shown here is derived from an EMBL/GenBank/DDBJ whole genome shotgun (WGS) entry which is preliminary data.</text>
</comment>
<dbReference type="Gene3D" id="3.40.50.2000">
    <property type="entry name" value="Glycogen Phosphorylase B"/>
    <property type="match status" value="1"/>
</dbReference>